<dbReference type="PANTHER" id="PTHR37807">
    <property type="entry name" value="OS07G0160300 PROTEIN"/>
    <property type="match status" value="1"/>
</dbReference>
<dbReference type="SUPFAM" id="SSF52540">
    <property type="entry name" value="P-loop containing nucleoside triphosphate hydrolases"/>
    <property type="match status" value="1"/>
</dbReference>
<dbReference type="Pfam" id="PF13671">
    <property type="entry name" value="AAA_33"/>
    <property type="match status" value="1"/>
</dbReference>
<evidence type="ECO:0000313" key="1">
    <source>
        <dbReference type="EMBL" id="BAX97031.1"/>
    </source>
</evidence>
<dbReference type="Proteomes" id="UP000217954">
    <property type="component" value="Chromosome"/>
</dbReference>
<reference evidence="2" key="1">
    <citation type="journal article" date="2017" name="Genome Announc.">
        <title>Complete Genome Sequence of Mycobacterium stephanolepidis.</title>
        <authorList>
            <person name="Fukano H."/>
            <person name="Yoshida M."/>
            <person name="Katayama Y."/>
            <person name="Omatsu T."/>
            <person name="Mizutani T."/>
            <person name="Kurata O."/>
            <person name="Wada S."/>
            <person name="Hoshino Y."/>
        </authorList>
    </citation>
    <scope>NUCLEOTIDE SEQUENCE [LARGE SCALE GENOMIC DNA]</scope>
    <source>
        <strain evidence="2">NJB0901</strain>
    </source>
</reference>
<dbReference type="AlphaFoldDB" id="A0A1Z4EVQ2"/>
<evidence type="ECO:0000313" key="2">
    <source>
        <dbReference type="Proteomes" id="UP000217954"/>
    </source>
</evidence>
<sequence length="176" mass="19294">MDSAKLRPLLVVFAGLPGSGKTTLARGLADDLSATFLRVDTIEAAINSTLSSCEGNPVGYVAAQWVAEDQLRGGRPVVVDACNNLRVAREMWNELAGRTAADLRWVEVTCSDPGEHRRRVEERQGDWPGQGEPTWVEVEAREWEPFDEPRLLIDNIGPPLAHRAAIRNELSGLGPE</sequence>
<dbReference type="InterPro" id="IPR027417">
    <property type="entry name" value="P-loop_NTPase"/>
</dbReference>
<accession>A0A1Z4EVQ2</accession>
<dbReference type="GO" id="GO:0016301">
    <property type="term" value="F:kinase activity"/>
    <property type="evidence" value="ECO:0007669"/>
    <property type="project" value="UniProtKB-KW"/>
</dbReference>
<dbReference type="EMBL" id="AP018165">
    <property type="protein sequence ID" value="BAX97031.1"/>
    <property type="molecule type" value="Genomic_DNA"/>
</dbReference>
<reference evidence="1 2" key="2">
    <citation type="journal article" date="2017" name="Int. J. Syst. Evol. Microbiol.">
        <title>Mycobacterium stephanolepidis sp. nov., a rapidly growing species related to Mycobacterium chelonae, isolated from marine teleost fish, Stephanolepis cirrhifer.</title>
        <authorList>
            <person name="Fukano H."/>
            <person name="Wada S."/>
            <person name="Kurata O."/>
            <person name="Katayama K."/>
            <person name="Fujiwara N."/>
            <person name="Hoshino Y."/>
        </authorList>
    </citation>
    <scope>NUCLEOTIDE SEQUENCE [LARGE SCALE GENOMIC DNA]</scope>
    <source>
        <strain evidence="1 2">NJB0901</strain>
    </source>
</reference>
<organism evidence="1 2">
    <name type="scientific">[Mycobacterium] stephanolepidis</name>
    <dbReference type="NCBI Taxonomy" id="1520670"/>
    <lineage>
        <taxon>Bacteria</taxon>
        <taxon>Bacillati</taxon>
        <taxon>Actinomycetota</taxon>
        <taxon>Actinomycetes</taxon>
        <taxon>Mycobacteriales</taxon>
        <taxon>Mycobacteriaceae</taxon>
        <taxon>Mycobacteroides</taxon>
    </lineage>
</organism>
<protein>
    <submittedName>
        <fullName evidence="1">Adenylyl-sulfate kinase</fullName>
    </submittedName>
</protein>
<dbReference type="RefSeq" id="WP_096500422.1">
    <property type="nucleotide sequence ID" value="NZ_AP018165.1"/>
</dbReference>
<gene>
    <name evidence="1" type="ORF">MSTE_01712</name>
</gene>
<keyword evidence="2" id="KW-1185">Reference proteome</keyword>
<dbReference type="OrthoDB" id="3819922at2"/>
<keyword evidence="1" id="KW-0808">Transferase</keyword>
<proteinExistence type="predicted"/>
<dbReference type="Gene3D" id="3.40.50.300">
    <property type="entry name" value="P-loop containing nucleotide triphosphate hydrolases"/>
    <property type="match status" value="1"/>
</dbReference>
<dbReference type="PANTHER" id="PTHR37807:SF3">
    <property type="entry name" value="OS07G0160300 PROTEIN"/>
    <property type="match status" value="1"/>
</dbReference>
<dbReference type="KEGG" id="mste:MSTE_01712"/>
<name>A0A1Z4EVQ2_9MYCO</name>
<keyword evidence="1" id="KW-0418">Kinase</keyword>